<evidence type="ECO:0000313" key="3">
    <source>
        <dbReference type="Proteomes" id="UP000199019"/>
    </source>
</evidence>
<dbReference type="RefSeq" id="WP_091758577.1">
    <property type="nucleotide sequence ID" value="NZ_FOHB01000004.1"/>
</dbReference>
<dbReference type="InterPro" id="IPR011008">
    <property type="entry name" value="Dimeric_a/b-barrel"/>
</dbReference>
<accession>A0A1H9VQP7</accession>
<dbReference type="Pfam" id="PF03992">
    <property type="entry name" value="ABM"/>
    <property type="match status" value="1"/>
</dbReference>
<gene>
    <name evidence="2" type="ORF">SAMN05216199_2500</name>
</gene>
<dbReference type="EMBL" id="FOHB01000004">
    <property type="protein sequence ID" value="SES23851.1"/>
    <property type="molecule type" value="Genomic_DNA"/>
</dbReference>
<evidence type="ECO:0000313" key="2">
    <source>
        <dbReference type="EMBL" id="SES23851.1"/>
    </source>
</evidence>
<dbReference type="GO" id="GO:0004497">
    <property type="term" value="F:monooxygenase activity"/>
    <property type="evidence" value="ECO:0007669"/>
    <property type="project" value="UniProtKB-KW"/>
</dbReference>
<name>A0A1H9VQP7_9MICO</name>
<dbReference type="STRING" id="587636.SAMN05216199_2500"/>
<dbReference type="Proteomes" id="UP000199019">
    <property type="component" value="Unassembled WGS sequence"/>
</dbReference>
<keyword evidence="3" id="KW-1185">Reference proteome</keyword>
<proteinExistence type="predicted"/>
<keyword evidence="2" id="KW-0560">Oxidoreductase</keyword>
<organism evidence="2 3">
    <name type="scientific">Pedococcus cremeus</name>
    <dbReference type="NCBI Taxonomy" id="587636"/>
    <lineage>
        <taxon>Bacteria</taxon>
        <taxon>Bacillati</taxon>
        <taxon>Actinomycetota</taxon>
        <taxon>Actinomycetes</taxon>
        <taxon>Micrococcales</taxon>
        <taxon>Intrasporangiaceae</taxon>
        <taxon>Pedococcus</taxon>
    </lineage>
</organism>
<reference evidence="3" key="1">
    <citation type="submission" date="2016-10" db="EMBL/GenBank/DDBJ databases">
        <authorList>
            <person name="Varghese N."/>
            <person name="Submissions S."/>
        </authorList>
    </citation>
    <scope>NUCLEOTIDE SEQUENCE [LARGE SCALE GENOMIC DNA]</scope>
    <source>
        <strain evidence="3">CGMCC 1.6963</strain>
    </source>
</reference>
<keyword evidence="2" id="KW-0503">Monooxygenase</keyword>
<dbReference type="Gene3D" id="3.30.70.100">
    <property type="match status" value="1"/>
</dbReference>
<protein>
    <submittedName>
        <fullName evidence="2">Antibiotic biosynthesis monooxygenase</fullName>
    </submittedName>
</protein>
<dbReference type="SUPFAM" id="SSF54909">
    <property type="entry name" value="Dimeric alpha+beta barrel"/>
    <property type="match status" value="1"/>
</dbReference>
<sequence length="206" mass="22147">MFARTTTIQGNPGQVDAGIAHTRDEVFPVVTAMDGCIGMSLLVDRESGRCIATTAWESEAAMSASAERVRSLREGAEQSLGASGSSVEAWELAVAHRDHASPEGAFARVTWLSGIPSAEQVTDFYRMTILPRLQEMAGFCSATLMVNRDTGRAVGTLVLETRAQLESTREAARMMREATGTEMGAMIDDVAEMELALAHLHVPEMA</sequence>
<dbReference type="OrthoDB" id="5182530at2"/>
<evidence type="ECO:0000259" key="1">
    <source>
        <dbReference type="Pfam" id="PF03992"/>
    </source>
</evidence>
<dbReference type="AlphaFoldDB" id="A0A1H9VQP7"/>
<feature type="domain" description="ABM" evidence="1">
    <location>
        <begin position="1"/>
        <end position="64"/>
    </location>
</feature>
<dbReference type="InterPro" id="IPR007138">
    <property type="entry name" value="ABM_dom"/>
</dbReference>